<dbReference type="AlphaFoldDB" id="E4YCS8"/>
<keyword evidence="1" id="KW-0732">Signal</keyword>
<proteinExistence type="predicted"/>
<organism evidence="2">
    <name type="scientific">Oikopleura dioica</name>
    <name type="common">Tunicate</name>
    <dbReference type="NCBI Taxonomy" id="34765"/>
    <lineage>
        <taxon>Eukaryota</taxon>
        <taxon>Metazoa</taxon>
        <taxon>Chordata</taxon>
        <taxon>Tunicata</taxon>
        <taxon>Appendicularia</taxon>
        <taxon>Copelata</taxon>
        <taxon>Oikopleuridae</taxon>
        <taxon>Oikopleura</taxon>
    </lineage>
</organism>
<gene>
    <name evidence="2" type="ORF">GSOID_T00021249001</name>
</gene>
<sequence>MRLALIFFAAVLADSSVCPDNKTRRKYLTLCSGTDNSVEACEARGCCFLPQWGQFERGCFQKTTEEEHKDLRMETRIATQTYDSWTTTPNDVTELKMKYDYVTRFWDRVWLCLQPLIFLGLVDFIRKSL</sequence>
<feature type="signal peptide" evidence="1">
    <location>
        <begin position="1"/>
        <end position="15"/>
    </location>
</feature>
<evidence type="ECO:0008006" key="3">
    <source>
        <dbReference type="Google" id="ProtNLM"/>
    </source>
</evidence>
<evidence type="ECO:0000256" key="1">
    <source>
        <dbReference type="SAM" id="SignalP"/>
    </source>
</evidence>
<accession>E4YCS8</accession>
<dbReference type="Proteomes" id="UP000011014">
    <property type="component" value="Unassembled WGS sequence"/>
</dbReference>
<reference evidence="2" key="1">
    <citation type="journal article" date="2010" name="Science">
        <title>Plasticity of animal genome architecture unmasked by rapid evolution of a pelagic tunicate.</title>
        <authorList>
            <person name="Denoeud F."/>
            <person name="Henriet S."/>
            <person name="Mungpakdee S."/>
            <person name="Aury J.M."/>
            <person name="Da Silva C."/>
            <person name="Brinkmann H."/>
            <person name="Mikhaleva J."/>
            <person name="Olsen L.C."/>
            <person name="Jubin C."/>
            <person name="Canestro C."/>
            <person name="Bouquet J.M."/>
            <person name="Danks G."/>
            <person name="Poulain J."/>
            <person name="Campsteijn C."/>
            <person name="Adamski M."/>
            <person name="Cross I."/>
            <person name="Yadetie F."/>
            <person name="Muffato M."/>
            <person name="Louis A."/>
            <person name="Butcher S."/>
            <person name="Tsagkogeorga G."/>
            <person name="Konrad A."/>
            <person name="Singh S."/>
            <person name="Jensen M.F."/>
            <person name="Cong E.H."/>
            <person name="Eikeseth-Otteraa H."/>
            <person name="Noel B."/>
            <person name="Anthouard V."/>
            <person name="Porcel B.M."/>
            <person name="Kachouri-Lafond R."/>
            <person name="Nishino A."/>
            <person name="Ugolini M."/>
            <person name="Chourrout P."/>
            <person name="Nishida H."/>
            <person name="Aasland R."/>
            <person name="Huzurbazar S."/>
            <person name="Westhof E."/>
            <person name="Delsuc F."/>
            <person name="Lehrach H."/>
            <person name="Reinhardt R."/>
            <person name="Weissenbach J."/>
            <person name="Roy S.W."/>
            <person name="Artiguenave F."/>
            <person name="Postlethwait J.H."/>
            <person name="Manak J.R."/>
            <person name="Thompson E.M."/>
            <person name="Jaillon O."/>
            <person name="Du Pasquier L."/>
            <person name="Boudinot P."/>
            <person name="Liberles D.A."/>
            <person name="Volff J.N."/>
            <person name="Philippe H."/>
            <person name="Lenhard B."/>
            <person name="Roest Crollius H."/>
            <person name="Wincker P."/>
            <person name="Chourrout D."/>
        </authorList>
    </citation>
    <scope>NUCLEOTIDE SEQUENCE [LARGE SCALE GENOMIC DNA]</scope>
</reference>
<protein>
    <recommendedName>
        <fullName evidence="3">P-type domain-containing protein</fullName>
    </recommendedName>
</protein>
<evidence type="ECO:0000313" key="2">
    <source>
        <dbReference type="EMBL" id="CBY33345.1"/>
    </source>
</evidence>
<feature type="chain" id="PRO_5012949006" description="P-type domain-containing protein" evidence="1">
    <location>
        <begin position="16"/>
        <end position="129"/>
    </location>
</feature>
<dbReference type="EMBL" id="FN654410">
    <property type="protein sequence ID" value="CBY33345.1"/>
    <property type="molecule type" value="Genomic_DNA"/>
</dbReference>
<name>E4YCS8_OIKDI</name>